<keyword evidence="4" id="KW-1185">Reference proteome</keyword>
<dbReference type="EMBL" id="JACNEP010000005">
    <property type="protein sequence ID" value="MBC3765784.1"/>
    <property type="molecule type" value="Genomic_DNA"/>
</dbReference>
<feature type="repeat" description="TPR" evidence="1">
    <location>
        <begin position="764"/>
        <end position="797"/>
    </location>
</feature>
<name>A0A8J6ISW7_9ALTE</name>
<evidence type="ECO:0000313" key="4">
    <source>
        <dbReference type="Proteomes" id="UP000601768"/>
    </source>
</evidence>
<dbReference type="Pfam" id="PF13432">
    <property type="entry name" value="TPR_16"/>
    <property type="match status" value="2"/>
</dbReference>
<dbReference type="Proteomes" id="UP000601768">
    <property type="component" value="Unassembled WGS sequence"/>
</dbReference>
<proteinExistence type="predicted"/>
<dbReference type="SUPFAM" id="SSF48452">
    <property type="entry name" value="TPR-like"/>
    <property type="match status" value="5"/>
</dbReference>
<evidence type="ECO:0000256" key="2">
    <source>
        <dbReference type="SAM" id="Coils"/>
    </source>
</evidence>
<dbReference type="NCBIfam" id="TIGR02917">
    <property type="entry name" value="PEP_TPR_lipo"/>
    <property type="match status" value="1"/>
</dbReference>
<comment type="caution">
    <text evidence="3">The sequence shown here is derived from an EMBL/GenBank/DDBJ whole genome shotgun (WGS) entry which is preliminary data.</text>
</comment>
<feature type="coiled-coil region" evidence="2">
    <location>
        <begin position="167"/>
        <end position="194"/>
    </location>
</feature>
<dbReference type="RefSeq" id="WP_186506255.1">
    <property type="nucleotide sequence ID" value="NZ_JACNEP010000005.1"/>
</dbReference>
<keyword evidence="2" id="KW-0175">Coiled coil</keyword>
<dbReference type="PROSITE" id="PS50005">
    <property type="entry name" value="TPR"/>
    <property type="match status" value="7"/>
</dbReference>
<dbReference type="InterPro" id="IPR014266">
    <property type="entry name" value="PEP-CTERM_TPR_PrsT"/>
</dbReference>
<dbReference type="InterPro" id="IPR011990">
    <property type="entry name" value="TPR-like_helical_dom_sf"/>
</dbReference>
<keyword evidence="1" id="KW-0802">TPR repeat</keyword>
<evidence type="ECO:0000256" key="1">
    <source>
        <dbReference type="PROSITE-ProRule" id="PRU00339"/>
    </source>
</evidence>
<dbReference type="SMART" id="SM00028">
    <property type="entry name" value="TPR"/>
    <property type="match status" value="13"/>
</dbReference>
<dbReference type="PANTHER" id="PTHR12558">
    <property type="entry name" value="CELL DIVISION CYCLE 16,23,27"/>
    <property type="match status" value="1"/>
</dbReference>
<dbReference type="AlphaFoldDB" id="A0A8J6ISW7"/>
<feature type="repeat" description="TPR" evidence="1">
    <location>
        <begin position="60"/>
        <end position="93"/>
    </location>
</feature>
<gene>
    <name evidence="3" type="primary">prsT</name>
    <name evidence="3" type="ORF">H8B19_07840</name>
</gene>
<protein>
    <submittedName>
        <fullName evidence="3">PEP-CTERM system TPR-repeat protein PrsT</fullName>
    </submittedName>
</protein>
<evidence type="ECO:0000313" key="3">
    <source>
        <dbReference type="EMBL" id="MBC3765784.1"/>
    </source>
</evidence>
<dbReference type="PROSITE" id="PS51257">
    <property type="entry name" value="PROKAR_LIPOPROTEIN"/>
    <property type="match status" value="1"/>
</dbReference>
<feature type="repeat" description="TPR" evidence="1">
    <location>
        <begin position="495"/>
        <end position="528"/>
    </location>
</feature>
<dbReference type="Pfam" id="PF13174">
    <property type="entry name" value="TPR_6"/>
    <property type="match status" value="1"/>
</dbReference>
<feature type="repeat" description="TPR" evidence="1">
    <location>
        <begin position="832"/>
        <end position="865"/>
    </location>
</feature>
<reference evidence="3" key="1">
    <citation type="journal article" date="2018" name="Int. J. Syst. Evol. Microbiol.">
        <title>Neptunicella marina gen. nov., sp. nov., isolated from surface seawater.</title>
        <authorList>
            <person name="Liu X."/>
            <person name="Lai Q."/>
            <person name="Du Y."/>
            <person name="Zhang X."/>
            <person name="Liu Z."/>
            <person name="Sun F."/>
            <person name="Shao Z."/>
        </authorList>
    </citation>
    <scope>NUCLEOTIDE SEQUENCE</scope>
    <source>
        <strain evidence="3">S27-2</strain>
    </source>
</reference>
<feature type="coiled-coil region" evidence="2">
    <location>
        <begin position="699"/>
        <end position="756"/>
    </location>
</feature>
<reference evidence="3" key="2">
    <citation type="submission" date="2020-08" db="EMBL/GenBank/DDBJ databases">
        <authorList>
            <person name="Lai Q."/>
        </authorList>
    </citation>
    <scope>NUCLEOTIDE SEQUENCE</scope>
    <source>
        <strain evidence="3">S27-2</strain>
    </source>
</reference>
<feature type="repeat" description="TPR" evidence="1">
    <location>
        <begin position="192"/>
        <end position="225"/>
    </location>
</feature>
<dbReference type="InterPro" id="IPR019734">
    <property type="entry name" value="TPR_rpt"/>
</dbReference>
<accession>A0A8J6ISW7</accession>
<dbReference type="Pfam" id="PF14559">
    <property type="entry name" value="TPR_19"/>
    <property type="match status" value="4"/>
</dbReference>
<feature type="repeat" description="TPR" evidence="1">
    <location>
        <begin position="26"/>
        <end position="59"/>
    </location>
</feature>
<dbReference type="Gene3D" id="1.25.40.10">
    <property type="entry name" value="Tetratricopeptide repeat domain"/>
    <property type="match status" value="4"/>
</dbReference>
<dbReference type="PANTHER" id="PTHR12558:SF13">
    <property type="entry name" value="CELL DIVISION CYCLE PROTEIN 27 HOMOLOG"/>
    <property type="match status" value="1"/>
</dbReference>
<feature type="repeat" description="TPR" evidence="1">
    <location>
        <begin position="461"/>
        <end position="494"/>
    </location>
</feature>
<sequence length="911" mass="102175">MTTKKLTITLVAAAIISLTGCGQKSAEQYLESAQQFQQQGDFKSAIIELKNAISANPSNSEMRLKLGQIYLEQSNFTAADKELNKALDLNATADDVLPFLVKTQYYLADYERAVSLAQSIQLSDEQAQSRVSFYSYISNLRSPLPSTDYSFPQDLIGDDQILGKIYQALTNNELESAEQLSHSLEENNYELAQKNYVKGLIASQQQKFSEASQYYQKALKIYPSWHQVSFQLADAQIRDKDYNAASSVIDRLLTLNKENPYANLLKARIYFEQQDYAKALPHAEKAVQNGLNSKMAQLIAGSSALKEKKLELAYKYLTQAAQGMSKDNLVYRLLAQTQLLLGYTEEAQNTLSQLEGLSKIDADLFSSTGIKLALKGDVDEAKTFFEKANQADSSNAANLLKEGMLKLATDDASAITTVEKAIQQDDELKQAWMVLARAYLKQGKNAEAFKVANDWQQKSPADGLTLKGVIYQELNQPQKAAEAFKQALEIEPTHVGAYFLLLRAYQQLNELDRAIEVGRDIITISPDEMRAYVLLLQLFEQSHKLKEIKPILEQKITEEPDLLSPKVALALYYRSSSKPQEAISILEPITELNSLGLIILGDSNLQAKDLVKASAAYNRLRDKFPNDSRGWLRGIGVLELQGNTQQALELTEKALKKFPNSQSLKLLQINYQTQTGQLEKANHSLTLLKNTQNAENDTLLKYEGELALANKNFKQAQNLLEKFYERYPSFISAVPLARAMQSNNQFEKASKLLEDEYAKLDDPNKHNHTMAEFFSFNGAYEKAALYYQNALKLNPQDIAAINNLAIVEISRGNSLKGLELAKQAYSLSPSIPQIEDTLGFAYLRNEQLEQANTHLTNATKLLPNDNDAKLHYAELLILTDKHSQARKLLENLTSESAKIISRKEELLNKLQ</sequence>
<organism evidence="3 4">
    <name type="scientific">Neptunicella marina</name>
    <dbReference type="NCBI Taxonomy" id="2125989"/>
    <lineage>
        <taxon>Bacteria</taxon>
        <taxon>Pseudomonadati</taxon>
        <taxon>Pseudomonadota</taxon>
        <taxon>Gammaproteobacteria</taxon>
        <taxon>Alteromonadales</taxon>
        <taxon>Alteromonadaceae</taxon>
        <taxon>Neptunicella</taxon>
    </lineage>
</organism>